<dbReference type="RefSeq" id="WP_089299993.1">
    <property type="nucleotide sequence ID" value="NZ_FZNW01000003.1"/>
</dbReference>
<evidence type="ECO:0000256" key="4">
    <source>
        <dbReference type="ARBA" id="ARBA00022692"/>
    </source>
</evidence>
<keyword evidence="7" id="KW-0131">Cell cycle</keyword>
<evidence type="ECO:0000259" key="8">
    <source>
        <dbReference type="PROSITE" id="PS51779"/>
    </source>
</evidence>
<evidence type="ECO:0000256" key="6">
    <source>
        <dbReference type="ARBA" id="ARBA00023136"/>
    </source>
</evidence>
<dbReference type="PANTHER" id="PTHR37820">
    <property type="entry name" value="CELL DIVISION PROTEIN DIVIB"/>
    <property type="match status" value="1"/>
</dbReference>
<dbReference type="PANTHER" id="PTHR37820:SF1">
    <property type="entry name" value="CELL DIVISION PROTEIN FTSQ"/>
    <property type="match status" value="1"/>
</dbReference>
<dbReference type="GO" id="GO:0005886">
    <property type="term" value="C:plasma membrane"/>
    <property type="evidence" value="ECO:0007669"/>
    <property type="project" value="TreeGrafter"/>
</dbReference>
<feature type="domain" description="POTRA" evidence="8">
    <location>
        <begin position="50"/>
        <end position="118"/>
    </location>
</feature>
<gene>
    <name evidence="9" type="ORF">SAMN06265360_103129</name>
</gene>
<keyword evidence="3 9" id="KW-0132">Cell division</keyword>
<keyword evidence="6" id="KW-0472">Membrane</keyword>
<accession>A0A238VPF1</accession>
<dbReference type="Proteomes" id="UP000198348">
    <property type="component" value="Unassembled WGS sequence"/>
</dbReference>
<dbReference type="InterPro" id="IPR005548">
    <property type="entry name" value="Cell_div_FtsQ/DivIB_C"/>
</dbReference>
<dbReference type="InterPro" id="IPR013685">
    <property type="entry name" value="POTRA_FtsQ_type"/>
</dbReference>
<dbReference type="EMBL" id="FZNW01000003">
    <property type="protein sequence ID" value="SNR35653.1"/>
    <property type="molecule type" value="Genomic_DNA"/>
</dbReference>
<keyword evidence="2" id="KW-1003">Cell membrane</keyword>
<dbReference type="OrthoDB" id="9790760at2"/>
<dbReference type="AlphaFoldDB" id="A0A238VPF1"/>
<reference evidence="9 10" key="1">
    <citation type="submission" date="2017-06" db="EMBL/GenBank/DDBJ databases">
        <authorList>
            <person name="Kim H.J."/>
            <person name="Triplett B.A."/>
        </authorList>
    </citation>
    <scope>NUCLEOTIDE SEQUENCE [LARGE SCALE GENOMIC DNA]</scope>
    <source>
        <strain evidence="9 10">DSM 45207</strain>
    </source>
</reference>
<evidence type="ECO:0000256" key="5">
    <source>
        <dbReference type="ARBA" id="ARBA00022989"/>
    </source>
</evidence>
<comment type="subcellular location">
    <subcellularLocation>
        <location evidence="1">Membrane</location>
    </subcellularLocation>
</comment>
<dbReference type="InterPro" id="IPR034746">
    <property type="entry name" value="POTRA"/>
</dbReference>
<organism evidence="9 10">
    <name type="scientific">Haloechinothrix alba</name>
    <dbReference type="NCBI Taxonomy" id="664784"/>
    <lineage>
        <taxon>Bacteria</taxon>
        <taxon>Bacillati</taxon>
        <taxon>Actinomycetota</taxon>
        <taxon>Actinomycetes</taxon>
        <taxon>Pseudonocardiales</taxon>
        <taxon>Pseudonocardiaceae</taxon>
        <taxon>Haloechinothrix</taxon>
    </lineage>
</organism>
<evidence type="ECO:0000256" key="2">
    <source>
        <dbReference type="ARBA" id="ARBA00022475"/>
    </source>
</evidence>
<dbReference type="Pfam" id="PF08478">
    <property type="entry name" value="POTRA_1"/>
    <property type="match status" value="1"/>
</dbReference>
<evidence type="ECO:0000313" key="9">
    <source>
        <dbReference type="EMBL" id="SNR35653.1"/>
    </source>
</evidence>
<dbReference type="Gene3D" id="3.10.20.310">
    <property type="entry name" value="membrane protein fhac"/>
    <property type="match status" value="1"/>
</dbReference>
<keyword evidence="5" id="KW-1133">Transmembrane helix</keyword>
<dbReference type="GO" id="GO:0051301">
    <property type="term" value="P:cell division"/>
    <property type="evidence" value="ECO:0007669"/>
    <property type="project" value="UniProtKB-KW"/>
</dbReference>
<evidence type="ECO:0000256" key="7">
    <source>
        <dbReference type="ARBA" id="ARBA00023306"/>
    </source>
</evidence>
<sequence>MASTRRRGAATRKARARPSRGRIFLRRAVAVLCVLAVGGLGYVLLFTSLLGVRDVEVTGLDRVDEEAVVELAAIPDQRPMLRVDTDEVAERVVELDELELAEVSRSWPATISIEVVEREPVAFFSAFDGTRLVDKHGVPFHEVDSAPSGLPELDLDSVSSEDDTTRAVMDVLTGLPKELRESVEVIGADSPGSIEFGLAGGDTVRWGDREQMERKVKVLDAILARPGEVYDVSSPELPTVS</sequence>
<protein>
    <submittedName>
        <fullName evidence="9">Cell division protein FtsQ</fullName>
    </submittedName>
</protein>
<name>A0A238VPF1_9PSEU</name>
<keyword evidence="10" id="KW-1185">Reference proteome</keyword>
<evidence type="ECO:0000256" key="1">
    <source>
        <dbReference type="ARBA" id="ARBA00004370"/>
    </source>
</evidence>
<evidence type="ECO:0000256" key="3">
    <source>
        <dbReference type="ARBA" id="ARBA00022618"/>
    </source>
</evidence>
<dbReference type="InterPro" id="IPR050487">
    <property type="entry name" value="FtsQ_DivIB"/>
</dbReference>
<evidence type="ECO:0000313" key="10">
    <source>
        <dbReference type="Proteomes" id="UP000198348"/>
    </source>
</evidence>
<dbReference type="PROSITE" id="PS51779">
    <property type="entry name" value="POTRA"/>
    <property type="match status" value="1"/>
</dbReference>
<keyword evidence="4" id="KW-0812">Transmembrane</keyword>
<proteinExistence type="predicted"/>
<dbReference type="Pfam" id="PF03799">
    <property type="entry name" value="FtsQ_DivIB_C"/>
    <property type="match status" value="1"/>
</dbReference>